<feature type="signal peptide" evidence="2">
    <location>
        <begin position="1"/>
        <end position="22"/>
    </location>
</feature>
<keyword evidence="4" id="KW-1185">Reference proteome</keyword>
<dbReference type="EMBL" id="LLZH01000282">
    <property type="protein sequence ID" value="KUL29052.1"/>
    <property type="molecule type" value="Genomic_DNA"/>
</dbReference>
<evidence type="ECO:0000256" key="1">
    <source>
        <dbReference type="SAM" id="MobiDB-lite"/>
    </source>
</evidence>
<dbReference type="Proteomes" id="UP000053244">
    <property type="component" value="Unassembled WGS sequence"/>
</dbReference>
<name>A0A124G9G4_9ACTN</name>
<protein>
    <submittedName>
        <fullName evidence="3">Uncharacterized protein</fullName>
    </submittedName>
</protein>
<sequence>MAVMRIHTVLMRSSLLPSPACALSVLLPAGAVPSAPLAAERVLAPQAHQVFSRPQAALGQWAVERVLVGDIKGSNGKASVNGTTGFAGVDSISSKRYTDGGSGTPPRGRPV</sequence>
<evidence type="ECO:0000313" key="4">
    <source>
        <dbReference type="Proteomes" id="UP000053244"/>
    </source>
</evidence>
<dbReference type="AlphaFoldDB" id="A0A124G9G4"/>
<gene>
    <name evidence="3" type="ORF">ADL15_29665</name>
</gene>
<proteinExistence type="predicted"/>
<feature type="region of interest" description="Disordered" evidence="1">
    <location>
        <begin position="91"/>
        <end position="111"/>
    </location>
</feature>
<comment type="caution">
    <text evidence="3">The sequence shown here is derived from an EMBL/GenBank/DDBJ whole genome shotgun (WGS) entry which is preliminary data.</text>
</comment>
<evidence type="ECO:0000313" key="3">
    <source>
        <dbReference type="EMBL" id="KUL29052.1"/>
    </source>
</evidence>
<organism evidence="3 4">
    <name type="scientific">Actinoplanes awajinensis subsp. mycoplanecinus</name>
    <dbReference type="NCBI Taxonomy" id="135947"/>
    <lineage>
        <taxon>Bacteria</taxon>
        <taxon>Bacillati</taxon>
        <taxon>Actinomycetota</taxon>
        <taxon>Actinomycetes</taxon>
        <taxon>Micromonosporales</taxon>
        <taxon>Micromonosporaceae</taxon>
        <taxon>Actinoplanes</taxon>
    </lineage>
</organism>
<keyword evidence="2" id="KW-0732">Signal</keyword>
<feature type="chain" id="PRO_5007172039" evidence="2">
    <location>
        <begin position="23"/>
        <end position="111"/>
    </location>
</feature>
<accession>A0A124G9G4</accession>
<reference evidence="3 4" key="1">
    <citation type="submission" date="2015-10" db="EMBL/GenBank/DDBJ databases">
        <authorList>
            <person name="Gilbert D.G."/>
        </authorList>
    </citation>
    <scope>NUCLEOTIDE SEQUENCE [LARGE SCALE GENOMIC DNA]</scope>
    <source>
        <strain evidence="3 4">NRRL B-16712</strain>
    </source>
</reference>
<evidence type="ECO:0000256" key="2">
    <source>
        <dbReference type="SAM" id="SignalP"/>
    </source>
</evidence>